<keyword evidence="1" id="KW-1133">Transmembrane helix</keyword>
<evidence type="ECO:0000313" key="5">
    <source>
        <dbReference type="EMBL" id="CAB4909063.1"/>
    </source>
</evidence>
<evidence type="ECO:0000313" key="4">
    <source>
        <dbReference type="EMBL" id="CAB4732637.1"/>
    </source>
</evidence>
<dbReference type="InterPro" id="IPR050256">
    <property type="entry name" value="Glycosyltransferase_2"/>
</dbReference>
<feature type="domain" description="Low-salt glycan biosynthesis hexosyltransferase Agl6 C-terminal transmembrane region" evidence="3">
    <location>
        <begin position="308"/>
        <end position="396"/>
    </location>
</feature>
<proteinExistence type="predicted"/>
<feature type="transmembrane region" description="Helical" evidence="1">
    <location>
        <begin position="372"/>
        <end position="396"/>
    </location>
</feature>
<dbReference type="Pfam" id="PF26629">
    <property type="entry name" value="GT2_TM_C"/>
    <property type="match status" value="1"/>
</dbReference>
<feature type="transmembrane region" description="Helical" evidence="1">
    <location>
        <begin position="252"/>
        <end position="277"/>
    </location>
</feature>
<dbReference type="EMBL" id="CAEZYR010000014">
    <property type="protein sequence ID" value="CAB4732637.1"/>
    <property type="molecule type" value="Genomic_DNA"/>
</dbReference>
<evidence type="ECO:0000313" key="6">
    <source>
        <dbReference type="EMBL" id="CAB5003798.1"/>
    </source>
</evidence>
<dbReference type="InterPro" id="IPR001173">
    <property type="entry name" value="Glyco_trans_2-like"/>
</dbReference>
<dbReference type="InterPro" id="IPR058718">
    <property type="entry name" value="Agl6_TM_C"/>
</dbReference>
<feature type="transmembrane region" description="Helical" evidence="1">
    <location>
        <begin position="338"/>
        <end position="360"/>
    </location>
</feature>
<dbReference type="EMBL" id="CAFBOS010000114">
    <property type="protein sequence ID" value="CAB5003798.1"/>
    <property type="molecule type" value="Genomic_DNA"/>
</dbReference>
<dbReference type="SUPFAM" id="SSF53448">
    <property type="entry name" value="Nucleotide-diphospho-sugar transferases"/>
    <property type="match status" value="1"/>
</dbReference>
<feature type="domain" description="Glycosyltransferase 2-like" evidence="2">
    <location>
        <begin position="30"/>
        <end position="191"/>
    </location>
</feature>
<dbReference type="Gene3D" id="3.90.550.10">
    <property type="entry name" value="Spore Coat Polysaccharide Biosynthesis Protein SpsA, Chain A"/>
    <property type="match status" value="1"/>
</dbReference>
<keyword evidence="1" id="KW-0812">Transmembrane</keyword>
<dbReference type="PANTHER" id="PTHR48090">
    <property type="entry name" value="UNDECAPRENYL-PHOSPHATE 4-DEOXY-4-FORMAMIDO-L-ARABINOSE TRANSFERASE-RELATED"/>
    <property type="match status" value="1"/>
</dbReference>
<dbReference type="AlphaFoldDB" id="A0A6J7PFC4"/>
<evidence type="ECO:0000259" key="2">
    <source>
        <dbReference type="Pfam" id="PF00535"/>
    </source>
</evidence>
<dbReference type="PANTHER" id="PTHR48090:SF7">
    <property type="entry name" value="RFBJ PROTEIN"/>
    <property type="match status" value="1"/>
</dbReference>
<feature type="transmembrane region" description="Helical" evidence="1">
    <location>
        <begin position="289"/>
        <end position="318"/>
    </location>
</feature>
<dbReference type="InterPro" id="IPR029044">
    <property type="entry name" value="Nucleotide-diphossugar_trans"/>
</dbReference>
<accession>A0A6J7PFC4</accession>
<evidence type="ECO:0000256" key="1">
    <source>
        <dbReference type="SAM" id="Phobius"/>
    </source>
</evidence>
<dbReference type="EMBL" id="CAFBMH010000043">
    <property type="protein sequence ID" value="CAB4909063.1"/>
    <property type="molecule type" value="Genomic_DNA"/>
</dbReference>
<name>A0A6J7PFC4_9ZZZZ</name>
<protein>
    <submittedName>
        <fullName evidence="6">Unannotated protein</fullName>
    </submittedName>
</protein>
<dbReference type="CDD" id="cd04179">
    <property type="entry name" value="DPM_DPG-synthase_like"/>
    <property type="match status" value="1"/>
</dbReference>
<sequence length="412" mass="44790">MSVVDPPRDTIELRVDEEAGPSTSELIDISVVMPCLNEAESVGICVAWALEGIRKTGLRGEVIISDNGSTDDSVRIATEAGARVVHQPKRGYGNAYLKGFSEARGRFIVMGDSDATYDFRQLGELIAQLEAGFDYCLGSRFAGNMTKGAMPWTHRYIGNPVLTGVLNRFFGLKSSDAHSGMRAFTREAFERMELRCEGMEFASEIVIKAARCKLSVAEVPIDYGKRAGESKLKSLRDGWRHLRFMLLLSPQWLFLVPGISLLVLGMVGQAVLLTTGIRIAGHDLEVHFSILFAMVTLLGALAGMFGIFCRALAASIGLEPPSGISQWANEIFQLERGLLASFLFILTGAALDGLILYDWVSNNRGSLDAVEQAVFALTLMVLGTMGVFASFFLSILSVKTHAPRLVSGHTNA</sequence>
<keyword evidence="1" id="KW-0472">Membrane</keyword>
<dbReference type="Pfam" id="PF00535">
    <property type="entry name" value="Glycos_transf_2"/>
    <property type="match status" value="1"/>
</dbReference>
<reference evidence="6" key="1">
    <citation type="submission" date="2020-05" db="EMBL/GenBank/DDBJ databases">
        <authorList>
            <person name="Chiriac C."/>
            <person name="Salcher M."/>
            <person name="Ghai R."/>
            <person name="Kavagutti S V."/>
        </authorList>
    </citation>
    <scope>NUCLEOTIDE SEQUENCE</scope>
</reference>
<evidence type="ECO:0000259" key="3">
    <source>
        <dbReference type="Pfam" id="PF26629"/>
    </source>
</evidence>
<gene>
    <name evidence="4" type="ORF">UFOPK2754_00589</name>
    <name evidence="5" type="ORF">UFOPK3543_01365</name>
    <name evidence="6" type="ORF">UFOPK3967_01809</name>
</gene>
<organism evidence="6">
    <name type="scientific">freshwater metagenome</name>
    <dbReference type="NCBI Taxonomy" id="449393"/>
    <lineage>
        <taxon>unclassified sequences</taxon>
        <taxon>metagenomes</taxon>
        <taxon>ecological metagenomes</taxon>
    </lineage>
</organism>